<dbReference type="Gene3D" id="3.30.70.100">
    <property type="match status" value="1"/>
</dbReference>
<keyword evidence="11" id="KW-1185">Reference proteome</keyword>
<evidence type="ECO:0000259" key="9">
    <source>
        <dbReference type="Pfam" id="PF21082"/>
    </source>
</evidence>
<protein>
    <submittedName>
        <fullName evidence="10">Mechanosensitive ion channel protein</fullName>
    </submittedName>
</protein>
<dbReference type="GO" id="GO:0008381">
    <property type="term" value="F:mechanosensitive monoatomic ion channel activity"/>
    <property type="evidence" value="ECO:0007669"/>
    <property type="project" value="UniProtKB-ARBA"/>
</dbReference>
<feature type="transmembrane region" description="Helical" evidence="7">
    <location>
        <begin position="14"/>
        <end position="36"/>
    </location>
</feature>
<keyword evidence="6 7" id="KW-0472">Membrane</keyword>
<dbReference type="AlphaFoldDB" id="A0A916UGV4"/>
<proteinExistence type="inferred from homology"/>
<evidence type="ECO:0000256" key="1">
    <source>
        <dbReference type="ARBA" id="ARBA00004651"/>
    </source>
</evidence>
<dbReference type="SUPFAM" id="SSF82861">
    <property type="entry name" value="Mechanosensitive channel protein MscS (YggB), transmembrane region"/>
    <property type="match status" value="1"/>
</dbReference>
<dbReference type="PANTHER" id="PTHR30347">
    <property type="entry name" value="POTASSIUM CHANNEL RELATED"/>
    <property type="match status" value="1"/>
</dbReference>
<evidence type="ECO:0000256" key="7">
    <source>
        <dbReference type="SAM" id="Phobius"/>
    </source>
</evidence>
<feature type="transmembrane region" description="Helical" evidence="7">
    <location>
        <begin position="83"/>
        <end position="106"/>
    </location>
</feature>
<comment type="subcellular location">
    <subcellularLocation>
        <location evidence="1">Cell membrane</location>
        <topology evidence="1">Multi-pass membrane protein</topology>
    </subcellularLocation>
</comment>
<dbReference type="InterPro" id="IPR011066">
    <property type="entry name" value="MscS_channel_C_sf"/>
</dbReference>
<feature type="domain" description="Mechanosensitive ion channel MscS" evidence="8">
    <location>
        <begin position="251"/>
        <end position="316"/>
    </location>
</feature>
<evidence type="ECO:0000256" key="4">
    <source>
        <dbReference type="ARBA" id="ARBA00022692"/>
    </source>
</evidence>
<dbReference type="InterPro" id="IPR052702">
    <property type="entry name" value="MscS-like_channel"/>
</dbReference>
<reference evidence="10" key="2">
    <citation type="submission" date="2020-09" db="EMBL/GenBank/DDBJ databases">
        <authorList>
            <person name="Sun Q."/>
            <person name="Zhou Y."/>
        </authorList>
    </citation>
    <scope>NUCLEOTIDE SEQUENCE</scope>
    <source>
        <strain evidence="10">CGMCC 1.10998</strain>
    </source>
</reference>
<dbReference type="InterPro" id="IPR023408">
    <property type="entry name" value="MscS_beta-dom_sf"/>
</dbReference>
<dbReference type="Proteomes" id="UP000637423">
    <property type="component" value="Unassembled WGS sequence"/>
</dbReference>
<evidence type="ECO:0000256" key="6">
    <source>
        <dbReference type="ARBA" id="ARBA00023136"/>
    </source>
</evidence>
<dbReference type="Pfam" id="PF21082">
    <property type="entry name" value="MS_channel_3rd"/>
    <property type="match status" value="1"/>
</dbReference>
<sequence length="429" mass="47525">MLSDLSDDLRNTNFVWQVVAVLLCWGLGWYLARLLTKLFTKKELDQSKAEKLRVDRFFHALQLMLTLGLIFIARAVLGRWQPVHLLTVLIPLIGSLALIRLGFYIFRRTFVRDGEIGTFLAVFEKLFAGLVWLGLILHFTGLWQDLFDLLDDTKLPLAHNKVSLLTILQAIASVLVTMIAALWASAALETKLMQLPNMHMSLRVVLSRTGRAVLILVAILVSLTLVGIDLTVLSVFGGALGVGLGFGLQKITSSYVSGFIILLDRSMSIGDIITVDKYNGKVTQINTRYTVLKGLDGGESVIPNEMLVSNPVQNYSLSDRSVWVSTDLVVAYNTDVEALLPLLVETATTIARVSKESSPSAYLVKFGADGLELRLGFWISDPENGRTGVISDVNRAVWKLLQERKVELPYAQRVVTLINNAPDKVSDQK</sequence>
<keyword evidence="3" id="KW-1003">Cell membrane</keyword>
<feature type="transmembrane region" description="Helical" evidence="7">
    <location>
        <begin position="209"/>
        <end position="228"/>
    </location>
</feature>
<dbReference type="InterPro" id="IPR049278">
    <property type="entry name" value="MS_channel_C"/>
</dbReference>
<dbReference type="InterPro" id="IPR010920">
    <property type="entry name" value="LSM_dom_sf"/>
</dbReference>
<keyword evidence="5 7" id="KW-1133">Transmembrane helix</keyword>
<reference evidence="10" key="1">
    <citation type="journal article" date="2014" name="Int. J. Syst. Evol. Microbiol.">
        <title>Complete genome sequence of Corynebacterium casei LMG S-19264T (=DSM 44701T), isolated from a smear-ripened cheese.</title>
        <authorList>
            <consortium name="US DOE Joint Genome Institute (JGI-PGF)"/>
            <person name="Walter F."/>
            <person name="Albersmeier A."/>
            <person name="Kalinowski J."/>
            <person name="Ruckert C."/>
        </authorList>
    </citation>
    <scope>NUCLEOTIDE SEQUENCE</scope>
    <source>
        <strain evidence="10">CGMCC 1.10998</strain>
    </source>
</reference>
<comment type="caution">
    <text evidence="10">The sequence shown here is derived from an EMBL/GenBank/DDBJ whole genome shotgun (WGS) entry which is preliminary data.</text>
</comment>
<dbReference type="Gene3D" id="1.10.287.1260">
    <property type="match status" value="1"/>
</dbReference>
<dbReference type="InterPro" id="IPR006685">
    <property type="entry name" value="MscS_channel_2nd"/>
</dbReference>
<feature type="domain" description="Mechanosensitive ion channel MscS C-terminal" evidence="9">
    <location>
        <begin position="325"/>
        <end position="407"/>
    </location>
</feature>
<accession>A0A916UGV4</accession>
<dbReference type="Pfam" id="PF00924">
    <property type="entry name" value="MS_channel_2nd"/>
    <property type="match status" value="1"/>
</dbReference>
<evidence type="ECO:0000256" key="3">
    <source>
        <dbReference type="ARBA" id="ARBA00022475"/>
    </source>
</evidence>
<organism evidence="10 11">
    <name type="scientific">Undibacterium terreum</name>
    <dbReference type="NCBI Taxonomy" id="1224302"/>
    <lineage>
        <taxon>Bacteria</taxon>
        <taxon>Pseudomonadati</taxon>
        <taxon>Pseudomonadota</taxon>
        <taxon>Betaproteobacteria</taxon>
        <taxon>Burkholderiales</taxon>
        <taxon>Oxalobacteraceae</taxon>
        <taxon>Undibacterium</taxon>
    </lineage>
</organism>
<feature type="transmembrane region" description="Helical" evidence="7">
    <location>
        <begin position="57"/>
        <end position="77"/>
    </location>
</feature>
<keyword evidence="4 7" id="KW-0812">Transmembrane</keyword>
<feature type="transmembrane region" description="Helical" evidence="7">
    <location>
        <begin position="164"/>
        <end position="188"/>
    </location>
</feature>
<dbReference type="SUPFAM" id="SSF50182">
    <property type="entry name" value="Sm-like ribonucleoproteins"/>
    <property type="match status" value="1"/>
</dbReference>
<evidence type="ECO:0000259" key="8">
    <source>
        <dbReference type="Pfam" id="PF00924"/>
    </source>
</evidence>
<evidence type="ECO:0000256" key="2">
    <source>
        <dbReference type="ARBA" id="ARBA00008017"/>
    </source>
</evidence>
<gene>
    <name evidence="10" type="ORF">GCM10011396_20490</name>
</gene>
<evidence type="ECO:0000313" key="10">
    <source>
        <dbReference type="EMBL" id="GGC73247.1"/>
    </source>
</evidence>
<dbReference type="GO" id="GO:0005886">
    <property type="term" value="C:plasma membrane"/>
    <property type="evidence" value="ECO:0007669"/>
    <property type="project" value="UniProtKB-SubCell"/>
</dbReference>
<comment type="similarity">
    <text evidence="2">Belongs to the MscS (TC 1.A.23) family.</text>
</comment>
<name>A0A916UGV4_9BURK</name>
<feature type="transmembrane region" description="Helical" evidence="7">
    <location>
        <begin position="126"/>
        <end position="144"/>
    </location>
</feature>
<evidence type="ECO:0000313" key="11">
    <source>
        <dbReference type="Proteomes" id="UP000637423"/>
    </source>
</evidence>
<dbReference type="InterPro" id="IPR011014">
    <property type="entry name" value="MscS_channel_TM-2"/>
</dbReference>
<dbReference type="PANTHER" id="PTHR30347:SF1">
    <property type="entry name" value="MECHANOSENSITIVE CHANNEL MSCK"/>
    <property type="match status" value="1"/>
</dbReference>
<dbReference type="EMBL" id="BMED01000002">
    <property type="protein sequence ID" value="GGC73247.1"/>
    <property type="molecule type" value="Genomic_DNA"/>
</dbReference>
<dbReference type="Gene3D" id="2.30.30.60">
    <property type="match status" value="1"/>
</dbReference>
<feature type="transmembrane region" description="Helical" evidence="7">
    <location>
        <begin position="240"/>
        <end position="263"/>
    </location>
</feature>
<dbReference type="SUPFAM" id="SSF82689">
    <property type="entry name" value="Mechanosensitive channel protein MscS (YggB), C-terminal domain"/>
    <property type="match status" value="1"/>
</dbReference>
<evidence type="ECO:0000256" key="5">
    <source>
        <dbReference type="ARBA" id="ARBA00022989"/>
    </source>
</evidence>